<evidence type="ECO:0000313" key="1">
    <source>
        <dbReference type="EMBL" id="GBC07967.1"/>
    </source>
</evidence>
<dbReference type="AlphaFoldDB" id="A0A2Z6SLU5"/>
<protein>
    <submittedName>
        <fullName evidence="1">Uncharacterized protein</fullName>
    </submittedName>
</protein>
<organism evidence="1 2">
    <name type="scientific">Rhizophagus clarus</name>
    <dbReference type="NCBI Taxonomy" id="94130"/>
    <lineage>
        <taxon>Eukaryota</taxon>
        <taxon>Fungi</taxon>
        <taxon>Fungi incertae sedis</taxon>
        <taxon>Mucoromycota</taxon>
        <taxon>Glomeromycotina</taxon>
        <taxon>Glomeromycetes</taxon>
        <taxon>Glomerales</taxon>
        <taxon>Glomeraceae</taxon>
        <taxon>Rhizophagus</taxon>
    </lineage>
</organism>
<evidence type="ECO:0000313" key="2">
    <source>
        <dbReference type="Proteomes" id="UP000247702"/>
    </source>
</evidence>
<sequence length="83" mass="9423">MGQLSETPLEVDYCLEEAAVIFQRFGTLFQGKPLSGTLFQGGSLSLELHFEACYSILKVQTKSRLYLKSRRSRPQYFKGLDKA</sequence>
<dbReference type="EMBL" id="BEXD01004184">
    <property type="protein sequence ID" value="GBC07967.1"/>
    <property type="molecule type" value="Genomic_DNA"/>
</dbReference>
<keyword evidence="2" id="KW-1185">Reference proteome</keyword>
<accession>A0A2Z6SLU5</accession>
<gene>
    <name evidence="1" type="ORF">RclHR1_07820002</name>
</gene>
<name>A0A2Z6SLU5_9GLOM</name>
<comment type="caution">
    <text evidence="1">The sequence shown here is derived from an EMBL/GenBank/DDBJ whole genome shotgun (WGS) entry which is preliminary data.</text>
</comment>
<dbReference type="Proteomes" id="UP000247702">
    <property type="component" value="Unassembled WGS sequence"/>
</dbReference>
<reference evidence="1 2" key="1">
    <citation type="submission" date="2017-11" db="EMBL/GenBank/DDBJ databases">
        <title>The genome of Rhizophagus clarus HR1 reveals common genetic basis of auxotrophy among arbuscular mycorrhizal fungi.</title>
        <authorList>
            <person name="Kobayashi Y."/>
        </authorList>
    </citation>
    <scope>NUCLEOTIDE SEQUENCE [LARGE SCALE GENOMIC DNA]</scope>
    <source>
        <strain evidence="1 2">HR1</strain>
    </source>
</reference>
<proteinExistence type="predicted"/>